<comment type="cofactor">
    <cofactor evidence="1">
        <name>pantetheine 4'-phosphate</name>
        <dbReference type="ChEBI" id="CHEBI:47942"/>
    </cofactor>
</comment>
<dbReference type="FunFam" id="3.30.559.10:FF:000023">
    <property type="entry name" value="Non-ribosomal peptide synthetase"/>
    <property type="match status" value="1"/>
</dbReference>
<dbReference type="NCBIfam" id="TIGR01733">
    <property type="entry name" value="AA-adenyl-dom"/>
    <property type="match status" value="2"/>
</dbReference>
<dbReference type="Pfam" id="PF00550">
    <property type="entry name" value="PP-binding"/>
    <property type="match status" value="3"/>
</dbReference>
<dbReference type="SUPFAM" id="SSF56801">
    <property type="entry name" value="Acetyl-CoA synthetase-like"/>
    <property type="match status" value="2"/>
</dbReference>
<dbReference type="InterPro" id="IPR036736">
    <property type="entry name" value="ACP-like_sf"/>
</dbReference>
<evidence type="ECO:0000256" key="5">
    <source>
        <dbReference type="ARBA" id="ARBA00022598"/>
    </source>
</evidence>
<dbReference type="SUPFAM" id="SSF52777">
    <property type="entry name" value="CoA-dependent acyltransferases"/>
    <property type="match status" value="4"/>
</dbReference>
<dbReference type="InterPro" id="IPR045851">
    <property type="entry name" value="AMP-bd_C_sf"/>
</dbReference>
<dbReference type="GO" id="GO:0005737">
    <property type="term" value="C:cytoplasm"/>
    <property type="evidence" value="ECO:0007669"/>
    <property type="project" value="TreeGrafter"/>
</dbReference>
<dbReference type="InterPro" id="IPR000873">
    <property type="entry name" value="AMP-dep_synth/lig_dom"/>
</dbReference>
<dbReference type="PROSITE" id="PS00012">
    <property type="entry name" value="PHOSPHOPANTETHEINE"/>
    <property type="match status" value="1"/>
</dbReference>
<comment type="similarity">
    <text evidence="6">Belongs to the NRP synthetase family.</text>
</comment>
<dbReference type="CDD" id="cd19535">
    <property type="entry name" value="Cyc_NRPS"/>
    <property type="match status" value="2"/>
</dbReference>
<dbReference type="InterPro" id="IPR057737">
    <property type="entry name" value="Condensation_MtbB-like"/>
</dbReference>
<dbReference type="Gene3D" id="3.40.50.12780">
    <property type="entry name" value="N-terminal domain of ligase-like"/>
    <property type="match status" value="2"/>
</dbReference>
<dbReference type="FunFam" id="3.40.50.12780:FF:000012">
    <property type="entry name" value="Non-ribosomal peptide synthetase"/>
    <property type="match status" value="1"/>
</dbReference>
<keyword evidence="5" id="KW-0436">Ligase</keyword>
<dbReference type="InterPro" id="IPR020845">
    <property type="entry name" value="AMP-binding_CS"/>
</dbReference>
<dbReference type="PANTHER" id="PTHR45527:SF10">
    <property type="entry name" value="PYOCHELIN SYNTHASE PCHF"/>
    <property type="match status" value="1"/>
</dbReference>
<dbReference type="InterPro" id="IPR009081">
    <property type="entry name" value="PP-bd_ACP"/>
</dbReference>
<dbReference type="Gene3D" id="3.30.559.30">
    <property type="entry name" value="Nonribosomal peptide synthetase, condensation domain"/>
    <property type="match status" value="2"/>
</dbReference>
<comment type="caution">
    <text evidence="8">The sequence shown here is derived from an EMBL/GenBank/DDBJ whole genome shotgun (WGS) entry which is preliminary data.</text>
</comment>
<dbReference type="InterPro" id="IPR025110">
    <property type="entry name" value="AMP-bd_C"/>
</dbReference>
<dbReference type="EMBL" id="JARJLR010000445">
    <property type="protein sequence ID" value="MDF3845325.1"/>
    <property type="molecule type" value="Genomic_DNA"/>
</dbReference>
<organism evidence="8 9">
    <name type="scientific">Pseudomonas citronellolis</name>
    <dbReference type="NCBI Taxonomy" id="53408"/>
    <lineage>
        <taxon>Bacteria</taxon>
        <taxon>Pseudomonadati</taxon>
        <taxon>Pseudomonadota</taxon>
        <taxon>Gammaproteobacteria</taxon>
        <taxon>Pseudomonadales</taxon>
        <taxon>Pseudomonadaceae</taxon>
        <taxon>Pseudomonas</taxon>
    </lineage>
</organism>
<keyword evidence="3" id="KW-0596">Phosphopantetheine</keyword>
<dbReference type="Gene3D" id="3.30.300.30">
    <property type="match status" value="2"/>
</dbReference>
<dbReference type="InterPro" id="IPR010071">
    <property type="entry name" value="AA_adenyl_dom"/>
</dbReference>
<evidence type="ECO:0000313" key="9">
    <source>
        <dbReference type="Proteomes" id="UP001220662"/>
    </source>
</evidence>
<dbReference type="Pfam" id="PF00501">
    <property type="entry name" value="AMP-binding"/>
    <property type="match status" value="2"/>
</dbReference>
<gene>
    <name evidence="8" type="ORF">P3W55_26775</name>
</gene>
<dbReference type="InterPro" id="IPR042099">
    <property type="entry name" value="ANL_N_sf"/>
</dbReference>
<dbReference type="Gene3D" id="3.30.559.10">
    <property type="entry name" value="Chloramphenicol acetyltransferase-like domain"/>
    <property type="match status" value="2"/>
</dbReference>
<dbReference type="Gene3D" id="1.10.1200.10">
    <property type="entry name" value="ACP-like"/>
    <property type="match status" value="3"/>
</dbReference>
<dbReference type="InterPro" id="IPR023213">
    <property type="entry name" value="CAT-like_dom_sf"/>
</dbReference>
<dbReference type="Pfam" id="PF13193">
    <property type="entry name" value="AMP-binding_C"/>
    <property type="match status" value="2"/>
</dbReference>
<dbReference type="PROSITE" id="PS00455">
    <property type="entry name" value="AMP_BINDING"/>
    <property type="match status" value="2"/>
</dbReference>
<evidence type="ECO:0000313" key="8">
    <source>
        <dbReference type="EMBL" id="MDF3845325.1"/>
    </source>
</evidence>
<proteinExistence type="inferred from homology"/>
<evidence type="ECO:0000256" key="3">
    <source>
        <dbReference type="ARBA" id="ARBA00022450"/>
    </source>
</evidence>
<dbReference type="Pfam" id="PF00668">
    <property type="entry name" value="Condensation"/>
    <property type="match status" value="2"/>
</dbReference>
<dbReference type="GO" id="GO:0031177">
    <property type="term" value="F:phosphopantetheine binding"/>
    <property type="evidence" value="ECO:0007669"/>
    <property type="project" value="InterPro"/>
</dbReference>
<dbReference type="Proteomes" id="UP001220662">
    <property type="component" value="Unassembled WGS sequence"/>
</dbReference>
<evidence type="ECO:0000256" key="6">
    <source>
        <dbReference type="ARBA" id="ARBA00029454"/>
    </source>
</evidence>
<dbReference type="InterPro" id="IPR001242">
    <property type="entry name" value="Condensation_dom"/>
</dbReference>
<dbReference type="GO" id="GO:0043041">
    <property type="term" value="P:amino acid activation for nonribosomal peptide biosynthetic process"/>
    <property type="evidence" value="ECO:0007669"/>
    <property type="project" value="TreeGrafter"/>
</dbReference>
<sequence length="2147" mass="237476">MNTQHAVLLRQQIRALLPLGAELDDDTNLIERGLDSLHLMRLVNEWRQAGSRVTFAELIEQPTLDHWLPLLTAAGEAPAAQLPLFCGEPDPQAPFALTDVQHAYWIGRGDEQLLGGVGCHAYLEFDGTALQPQRLAAAWQDVQQWHGMLRARFDDEGRQQILERGQSQLHVQDLRQLDEVAVQQALLATRERLSHRRLAVERGEVAGLELSLLPTGDCRLHFDLDLLVADVQSLHLILRDLAIRYRGEALPEAGRNWHFAHYLAGRPAPSASSVAYWQTRLEQLPARPELPLACPPESIEQVRFSRRQQRLSAEVWTCLREQAARHCVTPAMLLAGSFAQVLGRWSHEPHFLLNLPLFDRQGGQPGLDQVVADFTNLLLLEVDLRTPATFAEQLKQLQAQFHRDMAHADYSGVQVQRDLAQRHNGQRSFSPVVFACNLGTPLLGPSDAAVLGRLSYMVSQTPQVWLDHQVYEEDGALLLAWDAQDALFPEGMLDAMFSAYIGLLHDLLAPAAWDAPALPNLPVEQQALRQRVNATQAETPARTLLDAPFAISGERLALIDGERRLSYATLRDGALRIAGYLLEQGIQPGDAVGVCLPRGSDAVIALFGVLAAGACYVPIGPSQPPARRERIVQRASIHSLIDTELLRQALDYMPLPAPVNVDPQSPAYVIFTSGSTGEPKGVQVSHRAACNTLDDLNQRFAVSAEDRLLAVSALDFDLSVYDLFGVLAAGGAVVLLDEEQHRDASAWHRLIHQHRVTLWNSVPLLLDMLLTVAEGDGRPLPLRLAYLSGDWIGLELPARLDAATRGNCQLIAMGGATEAAIWSNWQPVALPLPAHWTSIPYGTPLANQRYRVVDSLGRDCPDWVAGELWIGGTGVADGYRGAAQLTAERFVLHEGQRWYRTGDMGRYWPDGCLEFLGRRDQQVKVRGHRIELGEIESALLAQPEIRQVVVLAVGQPLRLMAAVVGDIGCSDDLRQRVAQQLPEYMLPNQWLLLDSLPLSANGKLDRRQLLQLAEQQTPQVDQRWQPPCGELEQRVAAIWRELLCCQQVHRLDDFFRLGGDSLLATRCSARLRREGLANSHSLRQLFTTPRLADFVAALQPASTTPALQVMPDLANRYRDFPLTEVQQAYWRGQSQGLPLSCSTTYLIELEGERLDVPRFEQAWQHLVQRHEMLRAELLDDDRQMILQQVPPVRVQQHWLAHGDAEAARRQLAECWGHRPRQRRNWPLFELHVVHYAGQRCRVGLLFNYLTLDGLSIKLLLGELALLYADPAHQLPPIGLSFRDYVLQVRPSPKQLEQARTYWRKRLDDLPGPPALPLSCSPQSLDEVNFSRREYRLEASQWQALRQRARASGITASVLLLSVYAQVLSRWSGGQAHTLNLTLFDRQDIHPDIGRVLGDFTSLAPVSFHPEANLGFLLQAQQMQAQIANVLQHAACSSIWVQRERAHQVGPQAAALPVVFTSTLGLVDDLLGKLPEGFPDIASGGLSETPQVWLDHQLYEHHGALVLCWDAVDALFPEGLLDASFAAYTEALVRLVDADWQQPLALPLPTAQTAVRQRVNGTATSIAPRTLLTAPFAVSTDRLALIDGERRLSYGQLRDAALRVAAGLRALGVRPGEAVGVCLPRGSNAVIALYGILAAGACYVPIGIGQPTARRQRIERRAALRYTLDAQRLPQLLAQEPLPAPIDVSVDSPAYVIFTSGSTGEPKGVQVSHRAACNTLDDLNQRFAVSAEDRLLAVSALDFDLSVYDLFGVLAAGGAVVLLDEEQHRDASAWHRLIHQHRVTLWNSVPLLLDMLLTVAEGDGHPLPLRLAYLSGDWIGLDLPARLDAATQGDCRLIAMGGATEAAIWSNWQPVALPLPAHWTSIPYGTPLANQRYRVVDSLGRDCPDWVAGELWIGGTGVADGYRGAAQLTAERFVLHEGQRWYRTGDMGRYWPDGCLEFLGRRDQQVKVRGHRIELGEIESALLALPEVRQAMAVTLGTPPTLTAAVVLQQDVAPDSLRQRLRDSLPNYMIPASLHALDTLPLSANGKADRQALRQRLLACEATATGSPGEAPQGTVEQEMAALWSEILRRPVADRHADFFLLGGDSLSATRLIEAVKGRYPGSRSLSLRELFAHSNIAELCVYLNTHGAPSQHPHAKHFEEGSL</sequence>
<dbReference type="PANTHER" id="PTHR45527">
    <property type="entry name" value="NONRIBOSOMAL PEPTIDE SYNTHETASE"/>
    <property type="match status" value="1"/>
</dbReference>
<name>A0AAW6PCP9_9PSED</name>
<feature type="domain" description="Carrier" evidence="7">
    <location>
        <begin position="1026"/>
        <end position="1102"/>
    </location>
</feature>
<dbReference type="RefSeq" id="WP_082657029.1">
    <property type="nucleotide sequence ID" value="NZ_JARJLR010000445.1"/>
</dbReference>
<evidence type="ECO:0000256" key="1">
    <source>
        <dbReference type="ARBA" id="ARBA00001957"/>
    </source>
</evidence>
<dbReference type="GO" id="GO:0044550">
    <property type="term" value="P:secondary metabolite biosynthetic process"/>
    <property type="evidence" value="ECO:0007669"/>
    <property type="project" value="TreeGrafter"/>
</dbReference>
<dbReference type="GO" id="GO:0016874">
    <property type="term" value="F:ligase activity"/>
    <property type="evidence" value="ECO:0007669"/>
    <property type="project" value="UniProtKB-KW"/>
</dbReference>
<comment type="pathway">
    <text evidence="2">Siderophore biosynthesis.</text>
</comment>
<protein>
    <submittedName>
        <fullName evidence="8">Non-ribosomal peptide synthetase</fullName>
    </submittedName>
</protein>
<dbReference type="PROSITE" id="PS50075">
    <property type="entry name" value="CARRIER"/>
    <property type="match status" value="3"/>
</dbReference>
<keyword evidence="4" id="KW-0597">Phosphoprotein</keyword>
<evidence type="ECO:0000259" key="7">
    <source>
        <dbReference type="PROSITE" id="PS50075"/>
    </source>
</evidence>
<dbReference type="InterPro" id="IPR006162">
    <property type="entry name" value="Ppantetheine_attach_site"/>
</dbReference>
<dbReference type="InterPro" id="IPR020806">
    <property type="entry name" value="PKS_PP-bd"/>
</dbReference>
<evidence type="ECO:0000256" key="4">
    <source>
        <dbReference type="ARBA" id="ARBA00022553"/>
    </source>
</evidence>
<dbReference type="CDD" id="cd12114">
    <property type="entry name" value="A_NRPS_TlmIV_like"/>
    <property type="match status" value="2"/>
</dbReference>
<dbReference type="SMART" id="SM00823">
    <property type="entry name" value="PKS_PP"/>
    <property type="match status" value="2"/>
</dbReference>
<dbReference type="SUPFAM" id="SSF47336">
    <property type="entry name" value="ACP-like"/>
    <property type="match status" value="3"/>
</dbReference>
<feature type="domain" description="Carrier" evidence="7">
    <location>
        <begin position="2054"/>
        <end position="2131"/>
    </location>
</feature>
<feature type="domain" description="Carrier" evidence="7">
    <location>
        <begin position="1"/>
        <end position="75"/>
    </location>
</feature>
<dbReference type="FunFam" id="3.30.559.30:FF:000006">
    <property type="entry name" value="Yersiniabactin polyketide/non-ribosomal peptide synthetase"/>
    <property type="match status" value="2"/>
</dbReference>
<reference evidence="8" key="1">
    <citation type="submission" date="2023-03" db="EMBL/GenBank/DDBJ databases">
        <title>Draft assemblies of triclosan tolerant bacteria isolated from returned activated sludge.</title>
        <authorList>
            <person name="Van Hamelsveld S."/>
        </authorList>
    </citation>
    <scope>NUCLEOTIDE SEQUENCE</scope>
    <source>
        <strain evidence="8">GW210015_S63</strain>
    </source>
</reference>
<accession>A0AAW6PCP9</accession>
<evidence type="ECO:0000256" key="2">
    <source>
        <dbReference type="ARBA" id="ARBA00004924"/>
    </source>
</evidence>